<protein>
    <submittedName>
        <fullName evidence="1">Uncharacterized protein</fullName>
    </submittedName>
</protein>
<name>B6K2Z7_SCHJY</name>
<organism evidence="1 3">
    <name type="scientific">Schizosaccharomyces japonicus (strain yFS275 / FY16936)</name>
    <name type="common">Fission yeast</name>
    <dbReference type="NCBI Taxonomy" id="402676"/>
    <lineage>
        <taxon>Eukaryota</taxon>
        <taxon>Fungi</taxon>
        <taxon>Dikarya</taxon>
        <taxon>Ascomycota</taxon>
        <taxon>Taphrinomycotina</taxon>
        <taxon>Schizosaccharomycetes</taxon>
        <taxon>Schizosaccharomycetales</taxon>
        <taxon>Schizosaccharomycetaceae</taxon>
        <taxon>Schizosaccharomyces</taxon>
    </lineage>
</organism>
<dbReference type="EMBL" id="KE651167">
    <property type="protein sequence ID" value="EEB07854.1"/>
    <property type="molecule type" value="Genomic_DNA"/>
</dbReference>
<evidence type="ECO:0000313" key="2">
    <source>
        <dbReference type="JaponicusDB" id="SJAG_02976"/>
    </source>
</evidence>
<dbReference type="JaponicusDB" id="SJAG_02976">
    <property type="gene designation" value="smp1"/>
</dbReference>
<gene>
    <name evidence="2" type="primary">smp1</name>
    <name evidence="1" type="ORF">SJAG_02976</name>
</gene>
<accession>B6K2Z7</accession>
<keyword evidence="3" id="KW-1185">Reference proteome</keyword>
<evidence type="ECO:0000313" key="3">
    <source>
        <dbReference type="Proteomes" id="UP000001744"/>
    </source>
</evidence>
<sequence length="65" mass="7371">MQQHRKQQLKEAKMLHATVNAVDLYLSELLEDIRASSDAIKKLDTSENKFENTLSQAIKKTGKNA</sequence>
<reference evidence="1 3" key="1">
    <citation type="journal article" date="2011" name="Science">
        <title>Comparative functional genomics of the fission yeasts.</title>
        <authorList>
            <person name="Rhind N."/>
            <person name="Chen Z."/>
            <person name="Yassour M."/>
            <person name="Thompson D.A."/>
            <person name="Haas B.J."/>
            <person name="Habib N."/>
            <person name="Wapinski I."/>
            <person name="Roy S."/>
            <person name="Lin M.F."/>
            <person name="Heiman D.I."/>
            <person name="Young S.K."/>
            <person name="Furuya K."/>
            <person name="Guo Y."/>
            <person name="Pidoux A."/>
            <person name="Chen H.M."/>
            <person name="Robbertse B."/>
            <person name="Goldberg J.M."/>
            <person name="Aoki K."/>
            <person name="Bayne E.H."/>
            <person name="Berlin A.M."/>
            <person name="Desjardins C.A."/>
            <person name="Dobbs E."/>
            <person name="Dukaj L."/>
            <person name="Fan L."/>
            <person name="FitzGerald M.G."/>
            <person name="French C."/>
            <person name="Gujja S."/>
            <person name="Hansen K."/>
            <person name="Keifenheim D."/>
            <person name="Levin J.Z."/>
            <person name="Mosher R.A."/>
            <person name="Mueller C.A."/>
            <person name="Pfiffner J."/>
            <person name="Priest M."/>
            <person name="Russ C."/>
            <person name="Smialowska A."/>
            <person name="Swoboda P."/>
            <person name="Sykes S.M."/>
            <person name="Vaughn M."/>
            <person name="Vengrova S."/>
            <person name="Yoder R."/>
            <person name="Zeng Q."/>
            <person name="Allshire R."/>
            <person name="Baulcombe D."/>
            <person name="Birren B.W."/>
            <person name="Brown W."/>
            <person name="Ekwall K."/>
            <person name="Kellis M."/>
            <person name="Leatherwood J."/>
            <person name="Levin H."/>
            <person name="Margalit H."/>
            <person name="Martienssen R."/>
            <person name="Nieduszynski C.A."/>
            <person name="Spatafora J.W."/>
            <person name="Friedman N."/>
            <person name="Dalgaard J.Z."/>
            <person name="Baumann P."/>
            <person name="Niki H."/>
            <person name="Regev A."/>
            <person name="Nusbaum C."/>
        </authorList>
    </citation>
    <scope>NUCLEOTIDE SEQUENCE [LARGE SCALE GENOMIC DNA]</scope>
    <source>
        <strain evidence="3">yFS275 / FY16936</strain>
    </source>
</reference>
<dbReference type="RefSeq" id="XP_002174147.1">
    <property type="nucleotide sequence ID" value="XM_002174111.1"/>
</dbReference>
<dbReference type="GeneID" id="7051748"/>
<evidence type="ECO:0000313" key="1">
    <source>
        <dbReference type="EMBL" id="EEB07854.1"/>
    </source>
</evidence>
<dbReference type="Proteomes" id="UP000001744">
    <property type="component" value="Unassembled WGS sequence"/>
</dbReference>
<dbReference type="VEuPathDB" id="FungiDB:SJAG_02976"/>
<proteinExistence type="predicted"/>
<dbReference type="AlphaFoldDB" id="B6K2Z7"/>
<dbReference type="HOGENOM" id="CLU_2850995_0_0_1"/>